<protein>
    <submittedName>
        <fullName evidence="2">Uncharacterized protein</fullName>
    </submittedName>
</protein>
<evidence type="ECO:0000256" key="1">
    <source>
        <dbReference type="SAM" id="MobiDB-lite"/>
    </source>
</evidence>
<dbReference type="AlphaFoldDB" id="A0A7J8SKM9"/>
<accession>A0A7J8SKM9</accession>
<gene>
    <name evidence="2" type="ORF">Godav_003880</name>
</gene>
<organism evidence="2 3">
    <name type="scientific">Gossypium davidsonii</name>
    <name type="common">Davidson's cotton</name>
    <name type="synonym">Gossypium klotzschianum subsp. davidsonii</name>
    <dbReference type="NCBI Taxonomy" id="34287"/>
    <lineage>
        <taxon>Eukaryota</taxon>
        <taxon>Viridiplantae</taxon>
        <taxon>Streptophyta</taxon>
        <taxon>Embryophyta</taxon>
        <taxon>Tracheophyta</taxon>
        <taxon>Spermatophyta</taxon>
        <taxon>Magnoliopsida</taxon>
        <taxon>eudicotyledons</taxon>
        <taxon>Gunneridae</taxon>
        <taxon>Pentapetalae</taxon>
        <taxon>rosids</taxon>
        <taxon>malvids</taxon>
        <taxon>Malvales</taxon>
        <taxon>Malvaceae</taxon>
        <taxon>Malvoideae</taxon>
        <taxon>Gossypium</taxon>
    </lineage>
</organism>
<evidence type="ECO:0000313" key="3">
    <source>
        <dbReference type="Proteomes" id="UP000593561"/>
    </source>
</evidence>
<proteinExistence type="predicted"/>
<dbReference type="Proteomes" id="UP000593561">
    <property type="component" value="Unassembled WGS sequence"/>
</dbReference>
<name>A0A7J8SKM9_GOSDV</name>
<dbReference type="EMBL" id="JABFAC010000010">
    <property type="protein sequence ID" value="MBA0626166.1"/>
    <property type="molecule type" value="Genomic_DNA"/>
</dbReference>
<feature type="compositionally biased region" description="Acidic residues" evidence="1">
    <location>
        <begin position="9"/>
        <end position="21"/>
    </location>
</feature>
<keyword evidence="3" id="KW-1185">Reference proteome</keyword>
<feature type="region of interest" description="Disordered" evidence="1">
    <location>
        <begin position="1"/>
        <end position="38"/>
    </location>
</feature>
<sequence>MDNVATAVSEEEDGNETEVYDLDEHGSLVRSDEDEEHEDAIIKDHPNMKLREIQRRCASEMYVNVSIDCCYRAKKIVKEKMIRNFKEEFGQL</sequence>
<evidence type="ECO:0000313" key="2">
    <source>
        <dbReference type="EMBL" id="MBA0626166.1"/>
    </source>
</evidence>
<feature type="compositionally biased region" description="Basic and acidic residues" evidence="1">
    <location>
        <begin position="22"/>
        <end position="31"/>
    </location>
</feature>
<reference evidence="2 3" key="1">
    <citation type="journal article" date="2019" name="Genome Biol. Evol.">
        <title>Insights into the evolution of the New World diploid cottons (Gossypium, subgenus Houzingenia) based on genome sequencing.</title>
        <authorList>
            <person name="Grover C.E."/>
            <person name="Arick M.A. 2nd"/>
            <person name="Thrash A."/>
            <person name="Conover J.L."/>
            <person name="Sanders W.S."/>
            <person name="Peterson D.G."/>
            <person name="Frelichowski J.E."/>
            <person name="Scheffler J.A."/>
            <person name="Scheffler B.E."/>
            <person name="Wendel J.F."/>
        </authorList>
    </citation>
    <scope>NUCLEOTIDE SEQUENCE [LARGE SCALE GENOMIC DNA]</scope>
    <source>
        <strain evidence="2">27</strain>
        <tissue evidence="2">Leaf</tissue>
    </source>
</reference>
<comment type="caution">
    <text evidence="2">The sequence shown here is derived from an EMBL/GenBank/DDBJ whole genome shotgun (WGS) entry which is preliminary data.</text>
</comment>